<proteinExistence type="predicted"/>
<dbReference type="STRING" id="1890683.A0A427YJN4"/>
<keyword evidence="5" id="KW-1185">Reference proteome</keyword>
<dbReference type="PANTHER" id="PTHR31836:SF28">
    <property type="entry name" value="SRCR DOMAIN-CONTAINING PROTEIN-RELATED"/>
    <property type="match status" value="1"/>
</dbReference>
<evidence type="ECO:0000313" key="4">
    <source>
        <dbReference type="EMBL" id="RSH91283.1"/>
    </source>
</evidence>
<dbReference type="OrthoDB" id="623670at2759"/>
<dbReference type="SUPFAM" id="SSF50685">
    <property type="entry name" value="Barwin-like endoglucanases"/>
    <property type="match status" value="1"/>
</dbReference>
<evidence type="ECO:0008006" key="6">
    <source>
        <dbReference type="Google" id="ProtNLM"/>
    </source>
</evidence>
<feature type="compositionally biased region" description="Low complexity" evidence="2">
    <location>
        <begin position="139"/>
        <end position="194"/>
    </location>
</feature>
<comment type="caution">
    <text evidence="4">The sequence shown here is derived from an EMBL/GenBank/DDBJ whole genome shotgun (WGS) entry which is preliminary data.</text>
</comment>
<feature type="chain" id="PRO_5019034573" description="RlpA-like protein double-psi beta-barrel domain-containing protein" evidence="3">
    <location>
        <begin position="19"/>
        <end position="270"/>
    </location>
</feature>
<dbReference type="Gene3D" id="2.40.40.10">
    <property type="entry name" value="RlpA-like domain"/>
    <property type="match status" value="1"/>
</dbReference>
<dbReference type="InterPro" id="IPR051477">
    <property type="entry name" value="Expansin_CellWall"/>
</dbReference>
<feature type="signal peptide" evidence="3">
    <location>
        <begin position="1"/>
        <end position="18"/>
    </location>
</feature>
<evidence type="ECO:0000256" key="2">
    <source>
        <dbReference type="SAM" id="MobiDB-lite"/>
    </source>
</evidence>
<dbReference type="PANTHER" id="PTHR31836">
    <property type="match status" value="1"/>
</dbReference>
<gene>
    <name evidence="4" type="ORF">EHS25_009582</name>
</gene>
<evidence type="ECO:0000256" key="3">
    <source>
        <dbReference type="SAM" id="SignalP"/>
    </source>
</evidence>
<evidence type="ECO:0000313" key="5">
    <source>
        <dbReference type="Proteomes" id="UP000279259"/>
    </source>
</evidence>
<accession>A0A427YJN4</accession>
<dbReference type="AlphaFoldDB" id="A0A427YJN4"/>
<evidence type="ECO:0000256" key="1">
    <source>
        <dbReference type="ARBA" id="ARBA00022729"/>
    </source>
</evidence>
<dbReference type="Proteomes" id="UP000279259">
    <property type="component" value="Unassembled WGS sequence"/>
</dbReference>
<dbReference type="EMBL" id="RSCD01000008">
    <property type="protein sequence ID" value="RSH91283.1"/>
    <property type="molecule type" value="Genomic_DNA"/>
</dbReference>
<name>A0A427YJN4_9TREE</name>
<protein>
    <recommendedName>
        <fullName evidence="6">RlpA-like protein double-psi beta-barrel domain-containing protein</fullName>
    </recommendedName>
</protein>
<dbReference type="CDD" id="cd22191">
    <property type="entry name" value="DPBB_RlpA_EXP_N-like"/>
    <property type="match status" value="1"/>
</dbReference>
<sequence>MLLSTLALSLLPASLAFADANLHARSRARSVEHTLSKRQTFSGRATYFAVGLGACGWNNVASDYIVALNTAQYGSGSPGPECGKSITISYNGNTATATIADECPSCGYGDLDFSQGLFEHFASTDVGQFQMSWWYNDGSSQQTTTSQTPTSTYTPPTSTYTPPTSTYTPPTSTYVAPSTTSTSSAAPSSSSSSAAASSAASSSVSSLVPSASISALPYIVQTNGTDTNSTGTTSSGPQPTYADPQYGNLVLFNQAVTYLGNVIVVGAGGS</sequence>
<organism evidence="4 5">
    <name type="scientific">Saitozyma podzolica</name>
    <dbReference type="NCBI Taxonomy" id="1890683"/>
    <lineage>
        <taxon>Eukaryota</taxon>
        <taxon>Fungi</taxon>
        <taxon>Dikarya</taxon>
        <taxon>Basidiomycota</taxon>
        <taxon>Agaricomycotina</taxon>
        <taxon>Tremellomycetes</taxon>
        <taxon>Tremellales</taxon>
        <taxon>Trimorphomycetaceae</taxon>
        <taxon>Saitozyma</taxon>
    </lineage>
</organism>
<keyword evidence="1 3" id="KW-0732">Signal</keyword>
<feature type="region of interest" description="Disordered" evidence="2">
    <location>
        <begin position="138"/>
        <end position="194"/>
    </location>
</feature>
<reference evidence="4 5" key="1">
    <citation type="submission" date="2018-11" db="EMBL/GenBank/DDBJ databases">
        <title>Genome sequence of Saitozyma podzolica DSM 27192.</title>
        <authorList>
            <person name="Aliyu H."/>
            <person name="Gorte O."/>
            <person name="Ochsenreither K."/>
        </authorList>
    </citation>
    <scope>NUCLEOTIDE SEQUENCE [LARGE SCALE GENOMIC DNA]</scope>
    <source>
        <strain evidence="4 5">DSM 27192</strain>
    </source>
</reference>
<dbReference type="InterPro" id="IPR036908">
    <property type="entry name" value="RlpA-like_sf"/>
</dbReference>